<feature type="domain" description="SnoaL-like" evidence="2">
    <location>
        <begin position="19"/>
        <end position="129"/>
    </location>
</feature>
<keyword evidence="4" id="KW-1185">Reference proteome</keyword>
<sequence length="151" mass="16312">MTSPPPRSPAAAPSAASVVRSLWAACDARDWAGFAALLHPDVVMEVPQTRERVRGREAFTRFNAEYPGPWTLRVTRLVADEESGTVATWIAFDPGRSSGEGGGESSGEADEGVQTGIAAFTVRDGLVTAMEDWWPEPYAPPPGRSHLVERY</sequence>
<dbReference type="InterPro" id="IPR037401">
    <property type="entry name" value="SnoaL-like"/>
</dbReference>
<comment type="caution">
    <text evidence="3">The sequence shown here is derived from an EMBL/GenBank/DDBJ whole genome shotgun (WGS) entry which is preliminary data.</text>
</comment>
<dbReference type="AlphaFoldDB" id="A0A9X2D9J5"/>
<evidence type="ECO:0000256" key="1">
    <source>
        <dbReference type="SAM" id="MobiDB-lite"/>
    </source>
</evidence>
<protein>
    <submittedName>
        <fullName evidence="3">Nuclear transport factor 2 family protein</fullName>
    </submittedName>
</protein>
<gene>
    <name evidence="3" type="ORF">M8330_16385</name>
</gene>
<dbReference type="InterPro" id="IPR032710">
    <property type="entry name" value="NTF2-like_dom_sf"/>
</dbReference>
<accession>A0A9X2D9J5</accession>
<dbReference type="SUPFAM" id="SSF54427">
    <property type="entry name" value="NTF2-like"/>
    <property type="match status" value="1"/>
</dbReference>
<name>A0A9X2D9J5_9ACTN</name>
<dbReference type="EMBL" id="JAMOIL010000024">
    <property type="protein sequence ID" value="MCM0621870.1"/>
    <property type="molecule type" value="Genomic_DNA"/>
</dbReference>
<dbReference type="Gene3D" id="3.10.450.50">
    <property type="match status" value="1"/>
</dbReference>
<organism evidence="3 4">
    <name type="scientific">Nocardioides bruguierae</name>
    <dbReference type="NCBI Taxonomy" id="2945102"/>
    <lineage>
        <taxon>Bacteria</taxon>
        <taxon>Bacillati</taxon>
        <taxon>Actinomycetota</taxon>
        <taxon>Actinomycetes</taxon>
        <taxon>Propionibacteriales</taxon>
        <taxon>Nocardioidaceae</taxon>
        <taxon>Nocardioides</taxon>
    </lineage>
</organism>
<reference evidence="3" key="1">
    <citation type="submission" date="2022-05" db="EMBL/GenBank/DDBJ databases">
        <authorList>
            <person name="Tuo L."/>
        </authorList>
    </citation>
    <scope>NUCLEOTIDE SEQUENCE</scope>
    <source>
        <strain evidence="3">BSK12Z-4</strain>
    </source>
</reference>
<evidence type="ECO:0000313" key="3">
    <source>
        <dbReference type="EMBL" id="MCM0621870.1"/>
    </source>
</evidence>
<proteinExistence type="predicted"/>
<evidence type="ECO:0000259" key="2">
    <source>
        <dbReference type="Pfam" id="PF12680"/>
    </source>
</evidence>
<feature type="region of interest" description="Disordered" evidence="1">
    <location>
        <begin position="91"/>
        <end position="112"/>
    </location>
</feature>
<evidence type="ECO:0000313" key="4">
    <source>
        <dbReference type="Proteomes" id="UP001139485"/>
    </source>
</evidence>
<dbReference type="Proteomes" id="UP001139485">
    <property type="component" value="Unassembled WGS sequence"/>
</dbReference>
<dbReference type="Pfam" id="PF12680">
    <property type="entry name" value="SnoaL_2"/>
    <property type="match status" value="1"/>
</dbReference>
<dbReference type="RefSeq" id="WP_250828201.1">
    <property type="nucleotide sequence ID" value="NZ_JAMOIL010000024.1"/>
</dbReference>